<protein>
    <submittedName>
        <fullName evidence="2">Uncharacterized protein</fullName>
    </submittedName>
</protein>
<reference evidence="2" key="1">
    <citation type="submission" date="2021-01" db="EMBL/GenBank/DDBJ databases">
        <authorList>
            <person name="Corre E."/>
            <person name="Pelletier E."/>
            <person name="Niang G."/>
            <person name="Scheremetjew M."/>
            <person name="Finn R."/>
            <person name="Kale V."/>
            <person name="Holt S."/>
            <person name="Cochrane G."/>
            <person name="Meng A."/>
            <person name="Brown T."/>
            <person name="Cohen L."/>
        </authorList>
    </citation>
    <scope>NUCLEOTIDE SEQUENCE</scope>
    <source>
        <strain evidence="2">CCCM811</strain>
    </source>
</reference>
<keyword evidence="1" id="KW-0732">Signal</keyword>
<dbReference type="EMBL" id="HBIV01043953">
    <property type="protein sequence ID" value="CAE0679070.1"/>
    <property type="molecule type" value="Transcribed_RNA"/>
</dbReference>
<name>A0A7S4DYB8_9EUKA</name>
<sequence>MRFTASVLALFCAASYTSAHALGGKVQTRARAFRPAFSRVNNARQSKSAVHADKPYDIVEDGLKGGVWSANQQRVFLSETQFKTATLDEEPNLLENVQNLKLLSAVEDSGLLSILEENGVTLSFIESLGLLTTAENLGLLSIVSKPETLTKLYGTGFVLALAAAASLALPDDNIAEAALKTTATLGSAGGAVGLTIAARLLATLQGQGFTKVGTDGGRDELRNLAVDKLQKKTMKKPAPVLANIERLKLLSQVEKAGILSKLEKSGISLSKIEKLKLLSTAEKTKLLSLLVDTETPGKLSAGALALAVAAAGVVAAVPDTDSSLVTAQALGATALAIPAVAAATGAGVIGNLQKPVKN</sequence>
<feature type="signal peptide" evidence="1">
    <location>
        <begin position="1"/>
        <end position="19"/>
    </location>
</feature>
<evidence type="ECO:0000256" key="1">
    <source>
        <dbReference type="SAM" id="SignalP"/>
    </source>
</evidence>
<organism evidence="2">
    <name type="scientific">Lotharella globosa</name>
    <dbReference type="NCBI Taxonomy" id="91324"/>
    <lineage>
        <taxon>Eukaryota</taxon>
        <taxon>Sar</taxon>
        <taxon>Rhizaria</taxon>
        <taxon>Cercozoa</taxon>
        <taxon>Chlorarachniophyceae</taxon>
        <taxon>Lotharella</taxon>
    </lineage>
</organism>
<gene>
    <name evidence="2" type="ORF">LGLO00237_LOCUS30852</name>
</gene>
<proteinExistence type="predicted"/>
<dbReference type="AlphaFoldDB" id="A0A7S4DYB8"/>
<dbReference type="Pfam" id="PF06549">
    <property type="entry name" value="DUF1118"/>
    <property type="match status" value="2"/>
</dbReference>
<accession>A0A7S4DYB8</accession>
<feature type="chain" id="PRO_5031330446" evidence="1">
    <location>
        <begin position="20"/>
        <end position="358"/>
    </location>
</feature>
<dbReference type="InterPro" id="IPR009500">
    <property type="entry name" value="DUF1118"/>
</dbReference>
<evidence type="ECO:0000313" key="2">
    <source>
        <dbReference type="EMBL" id="CAE0679070.1"/>
    </source>
</evidence>